<accession>A0A9D1EQ52</accession>
<evidence type="ECO:0000256" key="1">
    <source>
        <dbReference type="SAM" id="MobiDB-lite"/>
    </source>
</evidence>
<proteinExistence type="predicted"/>
<dbReference type="Pfam" id="PF14257">
    <property type="entry name" value="DUF4349"/>
    <property type="match status" value="1"/>
</dbReference>
<feature type="chain" id="PRO_5038942503" evidence="3">
    <location>
        <begin position="28"/>
        <end position="351"/>
    </location>
</feature>
<gene>
    <name evidence="5" type="ORF">IAD01_07810</name>
</gene>
<reference evidence="5" key="1">
    <citation type="submission" date="2020-10" db="EMBL/GenBank/DDBJ databases">
        <authorList>
            <person name="Gilroy R."/>
        </authorList>
    </citation>
    <scope>NUCLEOTIDE SEQUENCE</scope>
    <source>
        <strain evidence="5">CHK157-1446</strain>
    </source>
</reference>
<dbReference type="Proteomes" id="UP000823982">
    <property type="component" value="Unassembled WGS sequence"/>
</dbReference>
<protein>
    <submittedName>
        <fullName evidence="5">DUF4349 domain-containing protein</fullName>
    </submittedName>
</protein>
<dbReference type="EMBL" id="DVIR01000072">
    <property type="protein sequence ID" value="HIS25286.1"/>
    <property type="molecule type" value="Genomic_DNA"/>
</dbReference>
<keyword evidence="2" id="KW-0812">Transmembrane</keyword>
<feature type="compositionally biased region" description="Low complexity" evidence="1">
    <location>
        <begin position="335"/>
        <end position="344"/>
    </location>
</feature>
<organism evidence="5 6">
    <name type="scientific">Candidatus Faeciplasma gallinarum</name>
    <dbReference type="NCBI Taxonomy" id="2840799"/>
    <lineage>
        <taxon>Bacteria</taxon>
        <taxon>Bacillati</taxon>
        <taxon>Bacillota</taxon>
        <taxon>Clostridia</taxon>
        <taxon>Eubacteriales</taxon>
        <taxon>Oscillospiraceae</taxon>
        <taxon>Oscillospiraceae incertae sedis</taxon>
        <taxon>Candidatus Faeciplasma</taxon>
    </lineage>
</organism>
<feature type="transmembrane region" description="Helical" evidence="2">
    <location>
        <begin position="290"/>
        <end position="311"/>
    </location>
</feature>
<dbReference type="InterPro" id="IPR025645">
    <property type="entry name" value="DUF4349"/>
</dbReference>
<feature type="region of interest" description="Disordered" evidence="1">
    <location>
        <begin position="324"/>
        <end position="351"/>
    </location>
</feature>
<name>A0A9D1EQ52_9FIRM</name>
<feature type="domain" description="DUF4349" evidence="4">
    <location>
        <begin position="88"/>
        <end position="302"/>
    </location>
</feature>
<evidence type="ECO:0000313" key="5">
    <source>
        <dbReference type="EMBL" id="HIS25286.1"/>
    </source>
</evidence>
<keyword evidence="2" id="KW-0472">Membrane</keyword>
<dbReference type="AlphaFoldDB" id="A0A9D1EQ52"/>
<keyword evidence="3" id="KW-0732">Signal</keyword>
<comment type="caution">
    <text evidence="5">The sequence shown here is derived from an EMBL/GenBank/DDBJ whole genome shotgun (WGS) entry which is preliminary data.</text>
</comment>
<sequence length="351" mass="38795">MKRKIPFIIIISVLAAAILLCSCGASDSSSYSGKMTEETGNSMPGWNAVADMDSTEMIVSDALPEESVDAPSSAGSSELPAQYDESERKIIKHKDISVETVEYDEFTSELTRLVDEYGGYIQASTQNGSSYYGSSLRSSKYTIRIPAERFDEFTSVIGDLATVTYSYEYIDDVTEQYVDIEARLAALRAEQESFLNLMEKAQTIEEILQIQSYLTDVNYQIESYTSRMKTYDSLIAYSTLTLDVTEVERIVPPSATNPSVFEQIKTNLSENLYNIGQDFKNMFVNIVSSLPYIGIFAVTVGIIAIIVVVIVKKVKRSQAKAAQVTAESCVPSAPQPAQQAQSENAENKDKK</sequence>
<evidence type="ECO:0000313" key="6">
    <source>
        <dbReference type="Proteomes" id="UP000823982"/>
    </source>
</evidence>
<evidence type="ECO:0000256" key="2">
    <source>
        <dbReference type="SAM" id="Phobius"/>
    </source>
</evidence>
<evidence type="ECO:0000259" key="4">
    <source>
        <dbReference type="Pfam" id="PF14257"/>
    </source>
</evidence>
<dbReference type="PROSITE" id="PS51257">
    <property type="entry name" value="PROKAR_LIPOPROTEIN"/>
    <property type="match status" value="1"/>
</dbReference>
<feature type="signal peptide" evidence="3">
    <location>
        <begin position="1"/>
        <end position="27"/>
    </location>
</feature>
<reference evidence="5" key="2">
    <citation type="journal article" date="2021" name="PeerJ">
        <title>Extensive microbial diversity within the chicken gut microbiome revealed by metagenomics and culture.</title>
        <authorList>
            <person name="Gilroy R."/>
            <person name="Ravi A."/>
            <person name="Getino M."/>
            <person name="Pursley I."/>
            <person name="Horton D.L."/>
            <person name="Alikhan N.F."/>
            <person name="Baker D."/>
            <person name="Gharbi K."/>
            <person name="Hall N."/>
            <person name="Watson M."/>
            <person name="Adriaenssens E.M."/>
            <person name="Foster-Nyarko E."/>
            <person name="Jarju S."/>
            <person name="Secka A."/>
            <person name="Antonio M."/>
            <person name="Oren A."/>
            <person name="Chaudhuri R.R."/>
            <person name="La Ragione R."/>
            <person name="Hildebrand F."/>
            <person name="Pallen M.J."/>
        </authorList>
    </citation>
    <scope>NUCLEOTIDE SEQUENCE</scope>
    <source>
        <strain evidence="5">CHK157-1446</strain>
    </source>
</reference>
<keyword evidence="2" id="KW-1133">Transmembrane helix</keyword>
<evidence type="ECO:0000256" key="3">
    <source>
        <dbReference type="SAM" id="SignalP"/>
    </source>
</evidence>